<evidence type="ECO:0000256" key="4">
    <source>
        <dbReference type="ARBA" id="ARBA00023163"/>
    </source>
</evidence>
<dbReference type="GO" id="GO:0003677">
    <property type="term" value="F:DNA binding"/>
    <property type="evidence" value="ECO:0007669"/>
    <property type="project" value="UniProtKB-KW"/>
</dbReference>
<dbReference type="GO" id="GO:0006351">
    <property type="term" value="P:DNA-templated transcription"/>
    <property type="evidence" value="ECO:0007669"/>
    <property type="project" value="InterPro"/>
</dbReference>
<proteinExistence type="predicted"/>
<dbReference type="InterPro" id="IPR036864">
    <property type="entry name" value="Zn2-C6_fun-type_DNA-bd_sf"/>
</dbReference>
<evidence type="ECO:0000256" key="3">
    <source>
        <dbReference type="ARBA" id="ARBA00023125"/>
    </source>
</evidence>
<dbReference type="Pfam" id="PF04082">
    <property type="entry name" value="Fungal_trans"/>
    <property type="match status" value="1"/>
</dbReference>
<evidence type="ECO:0000256" key="1">
    <source>
        <dbReference type="ARBA" id="ARBA00022723"/>
    </source>
</evidence>
<organism evidence="7 8">
    <name type="scientific">Penicillium angulare</name>
    <dbReference type="NCBI Taxonomy" id="116970"/>
    <lineage>
        <taxon>Eukaryota</taxon>
        <taxon>Fungi</taxon>
        <taxon>Dikarya</taxon>
        <taxon>Ascomycota</taxon>
        <taxon>Pezizomycotina</taxon>
        <taxon>Eurotiomycetes</taxon>
        <taxon>Eurotiomycetidae</taxon>
        <taxon>Eurotiales</taxon>
        <taxon>Aspergillaceae</taxon>
        <taxon>Penicillium</taxon>
    </lineage>
</organism>
<dbReference type="GO" id="GO:0000981">
    <property type="term" value="F:DNA-binding transcription factor activity, RNA polymerase II-specific"/>
    <property type="evidence" value="ECO:0007669"/>
    <property type="project" value="InterPro"/>
</dbReference>
<evidence type="ECO:0000259" key="6">
    <source>
        <dbReference type="Pfam" id="PF04082"/>
    </source>
</evidence>
<dbReference type="InterPro" id="IPR001138">
    <property type="entry name" value="Zn2Cys6_DnaBD"/>
</dbReference>
<dbReference type="GO" id="GO:0008270">
    <property type="term" value="F:zinc ion binding"/>
    <property type="evidence" value="ECO:0007669"/>
    <property type="project" value="InterPro"/>
</dbReference>
<keyword evidence="5" id="KW-0539">Nucleus</keyword>
<dbReference type="Proteomes" id="UP001149165">
    <property type="component" value="Unassembled WGS sequence"/>
</dbReference>
<dbReference type="SUPFAM" id="SSF57701">
    <property type="entry name" value="Zn2/Cys6 DNA-binding domain"/>
    <property type="match status" value="1"/>
</dbReference>
<protein>
    <recommendedName>
        <fullName evidence="6">Xylanolytic transcriptional activator regulatory domain-containing protein</fullName>
    </recommendedName>
</protein>
<dbReference type="InterPro" id="IPR052761">
    <property type="entry name" value="Fungal_Detox/Toxin_TFs"/>
</dbReference>
<dbReference type="InterPro" id="IPR007219">
    <property type="entry name" value="XnlR_reg_dom"/>
</dbReference>
<sequence>MRNRQRPLKFIASDADGFPQSRRKAHRACVQCRRRKRRCTHGVSASRQLEIEAQSHEEICPPARNPSSPLANIQDGVIISPISSMGTVRENDQHLSPEACIDGEAWFVGDLDPEGAFLVAASPASSSRANRRHGDVGVWLSAKNAYTQLAAKKPTSSLMSCLDPFLSSVILPNLESQCLGVLPAPDDMKELLHIYLTNIHPMFPVLDLETYENMPTTSPERIILSQSICIAAALHQDATPYLRLPTVDSSFDFSRSLLDAINASVALGLAKDKLVLIQAFSLASLFTQFSGNRQESAELLSRAICHTYTIGIHHHCPSSMQKEQTLTRIFCCLYALDILTAAFLGRPMQFHRRDTNRDILSSIAAQDSCFQLLLRTILVLERVIELYQPAVNSTWKEEFPPFEDLLQEVDTSDIPLHFIGMFFQITRWST</sequence>
<comment type="caution">
    <text evidence="7">The sequence shown here is derived from an EMBL/GenBank/DDBJ whole genome shotgun (WGS) entry which is preliminary data.</text>
</comment>
<name>A0A9W9FXN9_9EURO</name>
<evidence type="ECO:0000313" key="8">
    <source>
        <dbReference type="Proteomes" id="UP001149165"/>
    </source>
</evidence>
<keyword evidence="8" id="KW-1185">Reference proteome</keyword>
<dbReference type="OrthoDB" id="10031947at2759"/>
<dbReference type="PANTHER" id="PTHR47425">
    <property type="entry name" value="FARB-RELATED"/>
    <property type="match status" value="1"/>
</dbReference>
<dbReference type="AlphaFoldDB" id="A0A9W9FXN9"/>
<keyword evidence="4" id="KW-0804">Transcription</keyword>
<reference evidence="7" key="1">
    <citation type="submission" date="2022-11" db="EMBL/GenBank/DDBJ databases">
        <authorList>
            <person name="Petersen C."/>
        </authorList>
    </citation>
    <scope>NUCLEOTIDE SEQUENCE</scope>
    <source>
        <strain evidence="7">IBT 30069</strain>
    </source>
</reference>
<dbReference type="CDD" id="cd00067">
    <property type="entry name" value="GAL4"/>
    <property type="match status" value="1"/>
</dbReference>
<keyword evidence="2" id="KW-0805">Transcription regulation</keyword>
<keyword evidence="1" id="KW-0479">Metal-binding</keyword>
<feature type="domain" description="Xylanolytic transcriptional activator regulatory" evidence="6">
    <location>
        <begin position="192"/>
        <end position="353"/>
    </location>
</feature>
<accession>A0A9W9FXN9</accession>
<dbReference type="EMBL" id="JAPQKH010000003">
    <property type="protein sequence ID" value="KAJ5108327.1"/>
    <property type="molecule type" value="Genomic_DNA"/>
</dbReference>
<dbReference type="CDD" id="cd12148">
    <property type="entry name" value="fungal_TF_MHR"/>
    <property type="match status" value="1"/>
</dbReference>
<keyword evidence="3" id="KW-0238">DNA-binding</keyword>
<dbReference type="PANTHER" id="PTHR47425:SF2">
    <property type="entry name" value="FARB-RELATED"/>
    <property type="match status" value="1"/>
</dbReference>
<evidence type="ECO:0000256" key="5">
    <source>
        <dbReference type="ARBA" id="ARBA00023242"/>
    </source>
</evidence>
<evidence type="ECO:0000313" key="7">
    <source>
        <dbReference type="EMBL" id="KAJ5108327.1"/>
    </source>
</evidence>
<evidence type="ECO:0000256" key="2">
    <source>
        <dbReference type="ARBA" id="ARBA00023015"/>
    </source>
</evidence>
<reference evidence="7" key="2">
    <citation type="journal article" date="2023" name="IMA Fungus">
        <title>Comparative genomic study of the Penicillium genus elucidates a diverse pangenome and 15 lateral gene transfer events.</title>
        <authorList>
            <person name="Petersen C."/>
            <person name="Sorensen T."/>
            <person name="Nielsen M.R."/>
            <person name="Sondergaard T.E."/>
            <person name="Sorensen J.L."/>
            <person name="Fitzpatrick D.A."/>
            <person name="Frisvad J.C."/>
            <person name="Nielsen K.L."/>
        </authorList>
    </citation>
    <scope>NUCLEOTIDE SEQUENCE</scope>
    <source>
        <strain evidence="7">IBT 30069</strain>
    </source>
</reference>
<gene>
    <name evidence="7" type="ORF">N7456_005002</name>
</gene>